<gene>
    <name evidence="6" type="ORF">METZ01_LOCUS183053</name>
</gene>
<feature type="domain" description="Fe-containing alcohol dehydrogenase-like C-terminal" evidence="5">
    <location>
        <begin position="187"/>
        <end position="221"/>
    </location>
</feature>
<sequence>MSGFTFQTVGSILSKPGATTELGILMSELSVSKVLVVTDPGVESLGLMKVGLQSLKAAGLEVCCFTEVKADPPEPLLLKAVEFAKTSSVDGVIGFGGGSSMDVAKLVAFLATSEQPIEQAYGVNNARGSRLPLIQVPTTAGTGSEVTPIAIITTGATEKKGVVSPILYCDWAVLDADLTLSLPANVTAATGIDAMVHALEAYTTKHKKNPISDAFALQALEKLG</sequence>
<dbReference type="GO" id="GO:0046872">
    <property type="term" value="F:metal ion binding"/>
    <property type="evidence" value="ECO:0007669"/>
    <property type="project" value="InterPro"/>
</dbReference>
<evidence type="ECO:0000256" key="3">
    <source>
        <dbReference type="ARBA" id="ARBA00023027"/>
    </source>
</evidence>
<dbReference type="InterPro" id="IPR056798">
    <property type="entry name" value="ADH_Fe_C"/>
</dbReference>
<dbReference type="InterPro" id="IPR018211">
    <property type="entry name" value="ADH_Fe_CS"/>
</dbReference>
<dbReference type="PANTHER" id="PTHR11496:SF102">
    <property type="entry name" value="ALCOHOL DEHYDROGENASE 4"/>
    <property type="match status" value="1"/>
</dbReference>
<dbReference type="PROSITE" id="PS00913">
    <property type="entry name" value="ADH_IRON_1"/>
    <property type="match status" value="1"/>
</dbReference>
<evidence type="ECO:0000313" key="6">
    <source>
        <dbReference type="EMBL" id="SVB30199.1"/>
    </source>
</evidence>
<accession>A0A382CWG0</accession>
<proteinExistence type="inferred from homology"/>
<keyword evidence="3" id="KW-0520">NAD</keyword>
<organism evidence="6">
    <name type="scientific">marine metagenome</name>
    <dbReference type="NCBI Taxonomy" id="408172"/>
    <lineage>
        <taxon>unclassified sequences</taxon>
        <taxon>metagenomes</taxon>
        <taxon>ecological metagenomes</taxon>
    </lineage>
</organism>
<evidence type="ECO:0000256" key="1">
    <source>
        <dbReference type="ARBA" id="ARBA00007358"/>
    </source>
</evidence>
<dbReference type="InterPro" id="IPR001670">
    <property type="entry name" value="ADH_Fe/GldA"/>
</dbReference>
<dbReference type="InterPro" id="IPR039697">
    <property type="entry name" value="Alcohol_dehydrogenase_Fe"/>
</dbReference>
<dbReference type="Gene3D" id="1.20.1090.10">
    <property type="entry name" value="Dehydroquinate synthase-like - alpha domain"/>
    <property type="match status" value="1"/>
</dbReference>
<reference evidence="6" key="1">
    <citation type="submission" date="2018-05" db="EMBL/GenBank/DDBJ databases">
        <authorList>
            <person name="Lanie J.A."/>
            <person name="Ng W.-L."/>
            <person name="Kazmierczak K.M."/>
            <person name="Andrzejewski T.M."/>
            <person name="Davidsen T.M."/>
            <person name="Wayne K.J."/>
            <person name="Tettelin H."/>
            <person name="Glass J.I."/>
            <person name="Rusch D."/>
            <person name="Podicherti R."/>
            <person name="Tsui H.-C.T."/>
            <person name="Winkler M.E."/>
        </authorList>
    </citation>
    <scope>NUCLEOTIDE SEQUENCE</scope>
</reference>
<evidence type="ECO:0000259" key="5">
    <source>
        <dbReference type="Pfam" id="PF25137"/>
    </source>
</evidence>
<dbReference type="GO" id="GO:0004022">
    <property type="term" value="F:alcohol dehydrogenase (NAD+) activity"/>
    <property type="evidence" value="ECO:0007669"/>
    <property type="project" value="TreeGrafter"/>
</dbReference>
<dbReference type="FunFam" id="3.40.50.1970:FF:000003">
    <property type="entry name" value="Alcohol dehydrogenase, iron-containing"/>
    <property type="match status" value="1"/>
</dbReference>
<evidence type="ECO:0000256" key="2">
    <source>
        <dbReference type="ARBA" id="ARBA00023002"/>
    </source>
</evidence>
<protein>
    <submittedName>
        <fullName evidence="6">Uncharacterized protein</fullName>
    </submittedName>
</protein>
<dbReference type="Pfam" id="PF25137">
    <property type="entry name" value="ADH_Fe_C"/>
    <property type="match status" value="1"/>
</dbReference>
<comment type="similarity">
    <text evidence="1">Belongs to the iron-containing alcohol dehydrogenase family.</text>
</comment>
<feature type="domain" description="Alcohol dehydrogenase iron-type/glycerol dehydrogenase GldA" evidence="4">
    <location>
        <begin position="12"/>
        <end position="175"/>
    </location>
</feature>
<dbReference type="Pfam" id="PF00465">
    <property type="entry name" value="Fe-ADH"/>
    <property type="match status" value="1"/>
</dbReference>
<dbReference type="EMBL" id="UINC01036357">
    <property type="protein sequence ID" value="SVB30199.1"/>
    <property type="molecule type" value="Genomic_DNA"/>
</dbReference>
<feature type="non-terminal residue" evidence="6">
    <location>
        <position position="224"/>
    </location>
</feature>
<dbReference type="AlphaFoldDB" id="A0A382CWG0"/>
<dbReference type="SUPFAM" id="SSF56796">
    <property type="entry name" value="Dehydroquinate synthase-like"/>
    <property type="match status" value="1"/>
</dbReference>
<evidence type="ECO:0000259" key="4">
    <source>
        <dbReference type="Pfam" id="PF00465"/>
    </source>
</evidence>
<name>A0A382CWG0_9ZZZZ</name>
<keyword evidence="2" id="KW-0560">Oxidoreductase</keyword>
<dbReference type="Gene3D" id="3.40.50.1970">
    <property type="match status" value="1"/>
</dbReference>
<dbReference type="PANTHER" id="PTHR11496">
    <property type="entry name" value="ALCOHOL DEHYDROGENASE"/>
    <property type="match status" value="1"/>
</dbReference>